<feature type="region of interest" description="Disordered" evidence="1">
    <location>
        <begin position="43"/>
        <end position="69"/>
    </location>
</feature>
<evidence type="ECO:0000313" key="3">
    <source>
        <dbReference type="Proteomes" id="UP001189429"/>
    </source>
</evidence>
<feature type="non-terminal residue" evidence="2">
    <location>
        <position position="1"/>
    </location>
</feature>
<reference evidence="2" key="1">
    <citation type="submission" date="2023-10" db="EMBL/GenBank/DDBJ databases">
        <authorList>
            <person name="Chen Y."/>
            <person name="Shah S."/>
            <person name="Dougan E. K."/>
            <person name="Thang M."/>
            <person name="Chan C."/>
        </authorList>
    </citation>
    <scope>NUCLEOTIDE SEQUENCE [LARGE SCALE GENOMIC DNA]</scope>
</reference>
<proteinExistence type="predicted"/>
<evidence type="ECO:0000313" key="2">
    <source>
        <dbReference type="EMBL" id="CAK0854410.1"/>
    </source>
</evidence>
<dbReference type="EMBL" id="CAUYUJ010015477">
    <property type="protein sequence ID" value="CAK0854410.1"/>
    <property type="molecule type" value="Genomic_DNA"/>
</dbReference>
<accession>A0ABN9U7T1</accession>
<protein>
    <submittedName>
        <fullName evidence="2">Uncharacterized protein</fullName>
    </submittedName>
</protein>
<comment type="caution">
    <text evidence="2">The sequence shown here is derived from an EMBL/GenBank/DDBJ whole genome shotgun (WGS) entry which is preliminary data.</text>
</comment>
<gene>
    <name evidence="2" type="ORF">PCOR1329_LOCUS45534</name>
</gene>
<name>A0ABN9U7T1_9DINO</name>
<sequence>KDEAEEAQLLCSGPFYRPLLGHGREFRPFCRLRAGGWKGAPSHGYAPGPHGTMQGGMRGGPPGPRGGPL</sequence>
<organism evidence="2 3">
    <name type="scientific">Prorocentrum cordatum</name>
    <dbReference type="NCBI Taxonomy" id="2364126"/>
    <lineage>
        <taxon>Eukaryota</taxon>
        <taxon>Sar</taxon>
        <taxon>Alveolata</taxon>
        <taxon>Dinophyceae</taxon>
        <taxon>Prorocentrales</taxon>
        <taxon>Prorocentraceae</taxon>
        <taxon>Prorocentrum</taxon>
    </lineage>
</organism>
<feature type="non-terminal residue" evidence="2">
    <location>
        <position position="69"/>
    </location>
</feature>
<evidence type="ECO:0000256" key="1">
    <source>
        <dbReference type="SAM" id="MobiDB-lite"/>
    </source>
</evidence>
<dbReference type="Proteomes" id="UP001189429">
    <property type="component" value="Unassembled WGS sequence"/>
</dbReference>
<keyword evidence="3" id="KW-1185">Reference proteome</keyword>